<dbReference type="GO" id="GO:0009055">
    <property type="term" value="F:electron transfer activity"/>
    <property type="evidence" value="ECO:0007669"/>
    <property type="project" value="TreeGrafter"/>
</dbReference>
<proteinExistence type="inferred from homology"/>
<evidence type="ECO:0000256" key="6">
    <source>
        <dbReference type="ARBA" id="ARBA00023002"/>
    </source>
</evidence>
<dbReference type="GO" id="GO:0009389">
    <property type="term" value="F:dimethyl sulfoxide reductase activity"/>
    <property type="evidence" value="ECO:0007669"/>
    <property type="project" value="InterPro"/>
</dbReference>
<dbReference type="GO" id="GO:0051539">
    <property type="term" value="F:4 iron, 4 sulfur cluster binding"/>
    <property type="evidence" value="ECO:0007669"/>
    <property type="project" value="InterPro"/>
</dbReference>
<name>A0A7C9P5T6_9BACT</name>
<dbReference type="SUPFAM" id="SSF50692">
    <property type="entry name" value="ADC-like"/>
    <property type="match status" value="1"/>
</dbReference>
<dbReference type="InterPro" id="IPR011888">
    <property type="entry name" value="Anaer_DMSO_reductase"/>
</dbReference>
<evidence type="ECO:0000259" key="10">
    <source>
        <dbReference type="PROSITE" id="PS51669"/>
    </source>
</evidence>
<dbReference type="PROSITE" id="PS51669">
    <property type="entry name" value="4FE4S_MOW_BIS_MGD"/>
    <property type="match status" value="1"/>
</dbReference>
<dbReference type="PANTHER" id="PTHR43742">
    <property type="entry name" value="TRIMETHYLAMINE-N-OXIDE REDUCTASE"/>
    <property type="match status" value="1"/>
</dbReference>
<evidence type="ECO:0000256" key="8">
    <source>
        <dbReference type="ARBA" id="ARBA00023014"/>
    </source>
</evidence>
<evidence type="ECO:0000256" key="1">
    <source>
        <dbReference type="ARBA" id="ARBA00001942"/>
    </source>
</evidence>
<gene>
    <name evidence="11" type="ORF">D1639_09690</name>
</gene>
<feature type="compositionally biased region" description="Basic and acidic residues" evidence="9">
    <location>
        <begin position="42"/>
        <end position="62"/>
    </location>
</feature>
<dbReference type="Gene3D" id="2.40.40.20">
    <property type="match status" value="1"/>
</dbReference>
<organism evidence="11">
    <name type="scientific">Muribaculaceae bacterium Z82</name>
    <dbReference type="NCBI Taxonomy" id="2304548"/>
    <lineage>
        <taxon>Bacteria</taxon>
        <taxon>Pseudomonadati</taxon>
        <taxon>Bacteroidota</taxon>
        <taxon>Bacteroidia</taxon>
        <taxon>Bacteroidales</taxon>
        <taxon>Muribaculaceae</taxon>
    </lineage>
</organism>
<dbReference type="Pfam" id="PF04879">
    <property type="entry name" value="Molybdop_Fe4S4"/>
    <property type="match status" value="1"/>
</dbReference>
<accession>A0A7C9P5T6</accession>
<dbReference type="NCBIfam" id="TIGR02166">
    <property type="entry name" value="dmsA_ynfE"/>
    <property type="match status" value="1"/>
</dbReference>
<evidence type="ECO:0000256" key="3">
    <source>
        <dbReference type="ARBA" id="ARBA00022505"/>
    </source>
</evidence>
<keyword evidence="8" id="KW-0411">Iron-sulfur</keyword>
<dbReference type="Pfam" id="PF00384">
    <property type="entry name" value="Molybdopterin"/>
    <property type="match status" value="1"/>
</dbReference>
<dbReference type="GO" id="GO:0030151">
    <property type="term" value="F:molybdenum ion binding"/>
    <property type="evidence" value="ECO:0007669"/>
    <property type="project" value="InterPro"/>
</dbReference>
<reference evidence="11" key="1">
    <citation type="submission" date="2018-08" db="EMBL/GenBank/DDBJ databases">
        <title>Murine metabolic-syndrome-specific gut microbial biobank.</title>
        <authorList>
            <person name="Liu C."/>
        </authorList>
    </citation>
    <scope>NUCLEOTIDE SEQUENCE [LARGE SCALE GENOMIC DNA]</scope>
    <source>
        <strain evidence="11">Z82</strain>
    </source>
</reference>
<evidence type="ECO:0000313" key="11">
    <source>
        <dbReference type="EMBL" id="NBI35291.1"/>
    </source>
</evidence>
<dbReference type="InterPro" id="IPR006657">
    <property type="entry name" value="MoPterin_dinucl-bd_dom"/>
</dbReference>
<dbReference type="EMBL" id="QWKH01000097">
    <property type="protein sequence ID" value="NBI35291.1"/>
    <property type="molecule type" value="Genomic_DNA"/>
</dbReference>
<sequence>MTDHGKTAVSRRTFVKGSALAGLGAATFGAASMFGCSSPAPEKPEEKPEQPKTPEAEPERVPTKASAAPMDDTVVWTHCAVNCGSCCALQCHVKDGEIAYIESDNTGSAELGEPQLRACLRGRSIRRWLQSPDRLNKPLKRVGKRGEGKFEEIEWDEALDTIASEMKRIRETYGDEAMTCHYSSGVCQGQVQANPVKRLLNLTGGQLNYYGSYSSAHISAAGTYTYGGGSYGSSFLTIQPGQLVVMFGDSPADTRMGGGAHTHDFAYVRETTGCRVINIDPRMTDTTCGQGGEWIPIRPGTDGALCAALAYEIINNGWADEEFLHTYCVGYDEETLPESAKGKNASYKDYILGNGPDGTPKTPAWAAAITLIPEKRIVDLAREMHESDPCYICQGYGPQRRANGEITARAIMVLPQLLGQIGKPGTSDGRREGSMSVGLGMIPTGENPVKTNIPTFEWPNAILHGEELTALNAGVQGADKMSASIKLIWNYAGNCLTNQHSDINYTHDILADESLVEFIVTSEIFMTDSAKYSDIIIPDLTSQEQLSISSDGYSDNMIAVIFGAPVYEPKFERRGIYEVCADLADRLGVGEAFTEGKTREDWLRQIYDECREKHADWNMPTWEEGYKMGVWKRKPEVNLSLKAFVEDPVANPLKTPSGKIEIYSEKLAGFEETWELAEDEVVTALPIYDPGFLGYEACTEEYPLQITGFHYKAHTHSSYANNEVIQTAAHHVAWVNPIDAEARGIKDGDTIRVFNDCGEIRIEAKVTPRVIPGNVSIPQGMWHDADMAGDKVDHGGCINTLTKYRPSPLAKANPQHSNIGQIAKA</sequence>
<dbReference type="PROSITE" id="PS51318">
    <property type="entry name" value="TAT"/>
    <property type="match status" value="1"/>
</dbReference>
<dbReference type="InterPro" id="IPR009010">
    <property type="entry name" value="Asp_de-COase-like_dom_sf"/>
</dbReference>
<dbReference type="Gene3D" id="3.40.228.10">
    <property type="entry name" value="Dimethylsulfoxide Reductase, domain 2"/>
    <property type="match status" value="1"/>
</dbReference>
<dbReference type="Gene3D" id="2.20.25.90">
    <property type="entry name" value="ADC-like domains"/>
    <property type="match status" value="1"/>
</dbReference>
<dbReference type="InterPro" id="IPR006963">
    <property type="entry name" value="Mopterin_OxRdtase_4Fe-4S_dom"/>
</dbReference>
<protein>
    <submittedName>
        <fullName evidence="11">Dimethyl sulfoxide reductase subunit A</fullName>
    </submittedName>
</protein>
<comment type="cofactor">
    <cofactor evidence="1">
        <name>Mo-bis(molybdopterin guanine dinucleotide)</name>
        <dbReference type="ChEBI" id="CHEBI:60539"/>
    </cofactor>
</comment>
<evidence type="ECO:0000256" key="4">
    <source>
        <dbReference type="ARBA" id="ARBA00022723"/>
    </source>
</evidence>
<keyword evidence="6" id="KW-0560">Oxidoreductase</keyword>
<dbReference type="PANTHER" id="PTHR43742:SF8">
    <property type="entry name" value="ANAEROBIC DIMETHYL SULFOXIDE REDUCTASE, SUBUNIT A"/>
    <property type="match status" value="1"/>
</dbReference>
<comment type="caution">
    <text evidence="11">The sequence shown here is derived from an EMBL/GenBank/DDBJ whole genome shotgun (WGS) entry which is preliminary data.</text>
</comment>
<dbReference type="GO" id="GO:0043546">
    <property type="term" value="F:molybdopterin cofactor binding"/>
    <property type="evidence" value="ECO:0007669"/>
    <property type="project" value="InterPro"/>
</dbReference>
<evidence type="ECO:0000256" key="2">
    <source>
        <dbReference type="ARBA" id="ARBA00010312"/>
    </source>
</evidence>
<dbReference type="InterPro" id="IPR006311">
    <property type="entry name" value="TAT_signal"/>
</dbReference>
<keyword evidence="4" id="KW-0479">Metal-binding</keyword>
<dbReference type="InterPro" id="IPR006655">
    <property type="entry name" value="Mopterin_OxRdtase_prok_CS"/>
</dbReference>
<dbReference type="AlphaFoldDB" id="A0A7C9P5T6"/>
<keyword evidence="7" id="KW-0408">Iron</keyword>
<feature type="region of interest" description="Disordered" evidence="9">
    <location>
        <begin position="36"/>
        <end position="66"/>
    </location>
</feature>
<dbReference type="SMART" id="SM00926">
    <property type="entry name" value="Molybdop_Fe4S4"/>
    <property type="match status" value="1"/>
</dbReference>
<keyword evidence="3" id="KW-0500">Molybdenum</keyword>
<dbReference type="PROSITE" id="PS00932">
    <property type="entry name" value="MOLYBDOPTERIN_PROK_3"/>
    <property type="match status" value="1"/>
</dbReference>
<evidence type="ECO:0000256" key="7">
    <source>
        <dbReference type="ARBA" id="ARBA00023004"/>
    </source>
</evidence>
<dbReference type="GO" id="GO:0009061">
    <property type="term" value="P:anaerobic respiration"/>
    <property type="evidence" value="ECO:0007669"/>
    <property type="project" value="TreeGrafter"/>
</dbReference>
<dbReference type="SUPFAM" id="SSF53706">
    <property type="entry name" value="Formate dehydrogenase/DMSO reductase, domains 1-3"/>
    <property type="match status" value="1"/>
</dbReference>
<dbReference type="GO" id="GO:0030288">
    <property type="term" value="C:outer membrane-bounded periplasmic space"/>
    <property type="evidence" value="ECO:0007669"/>
    <property type="project" value="TreeGrafter"/>
</dbReference>
<comment type="similarity">
    <text evidence="2">Belongs to the prokaryotic molybdopterin-containing oxidoreductase family.</text>
</comment>
<dbReference type="Pfam" id="PF01568">
    <property type="entry name" value="Molydop_binding"/>
    <property type="match status" value="1"/>
</dbReference>
<evidence type="ECO:0000256" key="9">
    <source>
        <dbReference type="SAM" id="MobiDB-lite"/>
    </source>
</evidence>
<feature type="domain" description="4Fe-4S Mo/W bis-MGD-type" evidence="10">
    <location>
        <begin position="72"/>
        <end position="133"/>
    </location>
</feature>
<dbReference type="InterPro" id="IPR050612">
    <property type="entry name" value="Prok_Mopterin_Oxidored"/>
</dbReference>
<keyword evidence="5" id="KW-0732">Signal</keyword>
<evidence type="ECO:0000256" key="5">
    <source>
        <dbReference type="ARBA" id="ARBA00022729"/>
    </source>
</evidence>
<dbReference type="InterPro" id="IPR006656">
    <property type="entry name" value="Mopterin_OxRdtase"/>
</dbReference>
<dbReference type="Gene3D" id="3.40.50.740">
    <property type="match status" value="2"/>
</dbReference>